<reference evidence="1 2" key="1">
    <citation type="submission" date="2020-08" db="EMBL/GenBank/DDBJ databases">
        <title>Genomic Encyclopedia of Type Strains, Phase III (KMG-III): the genomes of soil and plant-associated and newly described type strains.</title>
        <authorList>
            <person name="Whitman W."/>
        </authorList>
    </citation>
    <scope>NUCLEOTIDE SEQUENCE [LARGE SCALE GENOMIC DNA]</scope>
    <source>
        <strain evidence="1 2">CECT 3146</strain>
    </source>
</reference>
<dbReference type="EMBL" id="JACHJD010000069">
    <property type="protein sequence ID" value="MBB5110090.1"/>
    <property type="molecule type" value="Genomic_DNA"/>
</dbReference>
<dbReference type="RefSeq" id="WP_308433531.1">
    <property type="nucleotide sequence ID" value="NZ_BMSQ01000076.1"/>
</dbReference>
<organism evidence="1 2">
    <name type="scientific">Streptomyces spectabilis</name>
    <dbReference type="NCBI Taxonomy" id="68270"/>
    <lineage>
        <taxon>Bacteria</taxon>
        <taxon>Bacillati</taxon>
        <taxon>Actinomycetota</taxon>
        <taxon>Actinomycetes</taxon>
        <taxon>Kitasatosporales</taxon>
        <taxon>Streptomycetaceae</taxon>
        <taxon>Streptomyces</taxon>
    </lineage>
</organism>
<accession>A0A7W8B6J9</accession>
<comment type="caution">
    <text evidence="1">The sequence shown here is derived from an EMBL/GenBank/DDBJ whole genome shotgun (WGS) entry which is preliminary data.</text>
</comment>
<evidence type="ECO:0000313" key="2">
    <source>
        <dbReference type="Proteomes" id="UP000549009"/>
    </source>
</evidence>
<keyword evidence="2" id="KW-1185">Reference proteome</keyword>
<evidence type="ECO:0000313" key="1">
    <source>
        <dbReference type="EMBL" id="MBB5110090.1"/>
    </source>
</evidence>
<sequence>MAGVSPVPEEPSAAAVLRARYARRLLARLSDLAGPVHGTVELPVHVARTGRRSYSLQRPRSRMSLYRTVLTEGEQADVPTFLHADLLLEQWPVLRTLPDQQACAGRVGGALH</sequence>
<proteinExistence type="predicted"/>
<gene>
    <name evidence="1" type="ORF">FHS40_009220</name>
</gene>
<protein>
    <submittedName>
        <fullName evidence="1">Uncharacterized protein</fullName>
    </submittedName>
</protein>
<dbReference type="AlphaFoldDB" id="A0A7W8B6J9"/>
<dbReference type="Proteomes" id="UP000549009">
    <property type="component" value="Unassembled WGS sequence"/>
</dbReference>
<name>A0A7W8B6J9_STRST</name>